<proteinExistence type="predicted"/>
<dbReference type="Gene3D" id="3.20.20.190">
    <property type="entry name" value="Phosphatidylinositol (PI) phosphodiesterase"/>
    <property type="match status" value="1"/>
</dbReference>
<dbReference type="Pfam" id="PF00388">
    <property type="entry name" value="PI-PLC-X"/>
    <property type="match status" value="1"/>
</dbReference>
<keyword evidence="3 5" id="KW-0442">Lipid degradation</keyword>
<evidence type="ECO:0000256" key="2">
    <source>
        <dbReference type="ARBA" id="ARBA00022801"/>
    </source>
</evidence>
<dbReference type="PROSITE" id="PS50003">
    <property type="entry name" value="PH_DOMAIN"/>
    <property type="match status" value="1"/>
</dbReference>
<dbReference type="InterPro" id="IPR001192">
    <property type="entry name" value="PI-PLC_fam"/>
</dbReference>
<feature type="region of interest" description="Disordered" evidence="6">
    <location>
        <begin position="925"/>
        <end position="960"/>
    </location>
</feature>
<dbReference type="Pfam" id="PF00387">
    <property type="entry name" value="PI-PLC-Y"/>
    <property type="match status" value="1"/>
</dbReference>
<dbReference type="PROSITE" id="PS50007">
    <property type="entry name" value="PIPLC_X_DOMAIN"/>
    <property type="match status" value="1"/>
</dbReference>
<dbReference type="InterPro" id="IPR017946">
    <property type="entry name" value="PLC-like_Pdiesterase_TIM-brl"/>
</dbReference>
<evidence type="ECO:0000313" key="10">
    <source>
        <dbReference type="Proteomes" id="UP001140094"/>
    </source>
</evidence>
<comment type="catalytic activity">
    <reaction evidence="5">
        <text>a 1,2-diacyl-sn-glycero-3-phospho-(1D-myo-inositol-4,5-bisphosphate) + H2O = 1D-myo-inositol 1,4,5-trisphosphate + a 1,2-diacyl-sn-glycerol + H(+)</text>
        <dbReference type="Rhea" id="RHEA:33179"/>
        <dbReference type="ChEBI" id="CHEBI:15377"/>
        <dbReference type="ChEBI" id="CHEBI:15378"/>
        <dbReference type="ChEBI" id="CHEBI:17815"/>
        <dbReference type="ChEBI" id="CHEBI:58456"/>
        <dbReference type="ChEBI" id="CHEBI:203600"/>
        <dbReference type="EC" id="3.1.4.11"/>
    </reaction>
</comment>
<dbReference type="GO" id="GO:0051209">
    <property type="term" value="P:release of sequestered calcium ion into cytosol"/>
    <property type="evidence" value="ECO:0007669"/>
    <property type="project" value="TreeGrafter"/>
</dbReference>
<feature type="region of interest" description="Disordered" evidence="6">
    <location>
        <begin position="719"/>
        <end position="753"/>
    </location>
</feature>
<evidence type="ECO:0000256" key="3">
    <source>
        <dbReference type="ARBA" id="ARBA00022963"/>
    </source>
</evidence>
<evidence type="ECO:0000313" key="9">
    <source>
        <dbReference type="EMBL" id="KAJ2802389.1"/>
    </source>
</evidence>
<feature type="compositionally biased region" description="Polar residues" evidence="6">
    <location>
        <begin position="214"/>
        <end position="232"/>
    </location>
</feature>
<keyword evidence="4 5" id="KW-0443">Lipid metabolism</keyword>
<protein>
    <recommendedName>
        <fullName evidence="1 5">Phosphoinositide phospholipase C</fullName>
        <ecNumber evidence="1 5">3.1.4.11</ecNumber>
    </recommendedName>
</protein>
<name>A0A9W8I247_9FUNG</name>
<feature type="domain" description="PH" evidence="7">
    <location>
        <begin position="1"/>
        <end position="67"/>
    </location>
</feature>
<keyword evidence="10" id="KW-1185">Reference proteome</keyword>
<dbReference type="PANTHER" id="PTHR10336">
    <property type="entry name" value="PHOSPHOINOSITIDE-SPECIFIC PHOSPHOLIPASE C FAMILY PROTEIN"/>
    <property type="match status" value="1"/>
</dbReference>
<dbReference type="PRINTS" id="PR00390">
    <property type="entry name" value="PHPHLIPASEC"/>
</dbReference>
<dbReference type="OrthoDB" id="269822at2759"/>
<evidence type="ECO:0000256" key="4">
    <source>
        <dbReference type="ARBA" id="ARBA00023098"/>
    </source>
</evidence>
<organism evidence="9 10">
    <name type="scientific">Coemansia guatemalensis</name>
    <dbReference type="NCBI Taxonomy" id="2761395"/>
    <lineage>
        <taxon>Eukaryota</taxon>
        <taxon>Fungi</taxon>
        <taxon>Fungi incertae sedis</taxon>
        <taxon>Zoopagomycota</taxon>
        <taxon>Kickxellomycotina</taxon>
        <taxon>Kickxellomycetes</taxon>
        <taxon>Kickxellales</taxon>
        <taxon>Kickxellaceae</taxon>
        <taxon>Coemansia</taxon>
    </lineage>
</organism>
<dbReference type="SUPFAM" id="SSF51695">
    <property type="entry name" value="PLC-like phosphodiesterases"/>
    <property type="match status" value="1"/>
</dbReference>
<evidence type="ECO:0000256" key="1">
    <source>
        <dbReference type="ARBA" id="ARBA00012368"/>
    </source>
</evidence>
<feature type="compositionally biased region" description="Polar residues" evidence="6">
    <location>
        <begin position="127"/>
        <end position="138"/>
    </location>
</feature>
<feature type="compositionally biased region" description="Polar residues" evidence="6">
    <location>
        <begin position="948"/>
        <end position="960"/>
    </location>
</feature>
<feature type="region of interest" description="Disordered" evidence="6">
    <location>
        <begin position="214"/>
        <end position="238"/>
    </location>
</feature>
<dbReference type="InterPro" id="IPR001849">
    <property type="entry name" value="PH_domain"/>
</dbReference>
<dbReference type="InterPro" id="IPR000909">
    <property type="entry name" value="PLipase_C_PInositol-sp_X_dom"/>
</dbReference>
<evidence type="ECO:0000256" key="6">
    <source>
        <dbReference type="SAM" id="MobiDB-lite"/>
    </source>
</evidence>
<dbReference type="EMBL" id="JANBUO010000669">
    <property type="protein sequence ID" value="KAJ2802389.1"/>
    <property type="molecule type" value="Genomic_DNA"/>
</dbReference>
<reference evidence="9" key="1">
    <citation type="submission" date="2022-07" db="EMBL/GenBank/DDBJ databases">
        <title>Phylogenomic reconstructions and comparative analyses of Kickxellomycotina fungi.</title>
        <authorList>
            <person name="Reynolds N.K."/>
            <person name="Stajich J.E."/>
            <person name="Barry K."/>
            <person name="Grigoriev I.V."/>
            <person name="Crous P."/>
            <person name="Smith M.E."/>
        </authorList>
    </citation>
    <scope>NUCLEOTIDE SEQUENCE</scope>
    <source>
        <strain evidence="9">NRRL 1565</strain>
    </source>
</reference>
<feature type="domain" description="PI-PLC Y-box" evidence="8">
    <location>
        <begin position="531"/>
        <end position="646"/>
    </location>
</feature>
<feature type="non-terminal residue" evidence="9">
    <location>
        <position position="1049"/>
    </location>
</feature>
<dbReference type="Gene3D" id="2.60.40.150">
    <property type="entry name" value="C2 domain"/>
    <property type="match status" value="1"/>
</dbReference>
<evidence type="ECO:0000259" key="7">
    <source>
        <dbReference type="PROSITE" id="PS50003"/>
    </source>
</evidence>
<comment type="caution">
    <text evidence="9">The sequence shown here is derived from an EMBL/GenBank/DDBJ whole genome shotgun (WGS) entry which is preliminary data.</text>
</comment>
<gene>
    <name evidence="9" type="primary">PLCD3</name>
    <name evidence="9" type="ORF">H4R20_003298</name>
</gene>
<evidence type="ECO:0000259" key="8">
    <source>
        <dbReference type="PROSITE" id="PS50008"/>
    </source>
</evidence>
<evidence type="ECO:0000256" key="5">
    <source>
        <dbReference type="RuleBase" id="RU361133"/>
    </source>
</evidence>
<feature type="region of interest" description="Disordered" evidence="6">
    <location>
        <begin position="114"/>
        <end position="162"/>
    </location>
</feature>
<dbReference type="CDD" id="cd08558">
    <property type="entry name" value="PI-PLCc_eukaryota"/>
    <property type="match status" value="1"/>
</dbReference>
<accession>A0A9W8I247</accession>
<feature type="compositionally biased region" description="Low complexity" evidence="6">
    <location>
        <begin position="145"/>
        <end position="162"/>
    </location>
</feature>
<dbReference type="PROSITE" id="PS50008">
    <property type="entry name" value="PIPLC_Y_DOMAIN"/>
    <property type="match status" value="1"/>
</dbReference>
<dbReference type="SMART" id="SM00148">
    <property type="entry name" value="PLCXc"/>
    <property type="match status" value="1"/>
</dbReference>
<dbReference type="PANTHER" id="PTHR10336:SF36">
    <property type="entry name" value="1-PHOSPHATIDYLINOSITOL 4,5-BISPHOSPHATE PHOSPHODIESTERASE BETA-4"/>
    <property type="match status" value="1"/>
</dbReference>
<dbReference type="GO" id="GO:0004435">
    <property type="term" value="F:phosphatidylinositol-4,5-bisphosphate phospholipase C activity"/>
    <property type="evidence" value="ECO:0007669"/>
    <property type="project" value="UniProtKB-EC"/>
</dbReference>
<dbReference type="GO" id="GO:0048015">
    <property type="term" value="P:phosphatidylinositol-mediated signaling"/>
    <property type="evidence" value="ECO:0007669"/>
    <property type="project" value="TreeGrafter"/>
</dbReference>
<dbReference type="SMART" id="SM00149">
    <property type="entry name" value="PLCYc"/>
    <property type="match status" value="1"/>
</dbReference>
<dbReference type="AlphaFoldDB" id="A0A9W8I247"/>
<dbReference type="InterPro" id="IPR035892">
    <property type="entry name" value="C2_domain_sf"/>
</dbReference>
<dbReference type="GO" id="GO:0016042">
    <property type="term" value="P:lipid catabolic process"/>
    <property type="evidence" value="ECO:0007669"/>
    <property type="project" value="UniProtKB-KW"/>
</dbReference>
<keyword evidence="2 5" id="KW-0378">Hydrolase</keyword>
<dbReference type="EC" id="3.1.4.11" evidence="1 5"/>
<sequence>DLERIVELRVGEQALWAVADEDSLPHGTKHLFAIVFHQQMAIKTVCLIAPTDEVFHEWLDTLSGLVSSRQLITSKALFQRWRLVTINRQWWESDTSGESATDALAFIEALDDTRTGTGSDAPDSNREQSPVALTSGSRKYQPPNRVRSPSAVSLASSQQQSPISLPFTETQLETASQRVYGSELVACLVNSVRKEQAQKSVHVQYNELARSLANISPPSSSGRSGTEAFGNSSEDEDEGELLLTMTGNSRSQHEARHTLRLELPKRQPFGFTLSIFSHYLREVQKESDLSDSMIEHRFRAFAGQDGVVMTPYEFEAYQLSAYNSIDAYLPESAETASEPDMDLPLNQYFISTSHNTYLAGDQLVGTATVEGYIHALLRGCRCLELDCWDGRYGEPVVCHGHTFTTRILFEDVIVAISRYAFATSPYPVILSFETHCSLSQQARMASILKKHLGSKLVLAPVGKCAEVELPSPNKLKHRIIIKNKVLDVPSARPSSLPAGQIGKIPPPLSPSKNVSPRVSVSQMKRKIAPELSELIVYCKAAHFEGFEEGYPEPAFDRVISVSESTSNQLIRQRPKQYIWYNAVQMTRVYPSFSRFTSTNYNPISHWAAGCQLVAMNFQTYDRNMQIYEAMFRRLGSYGLVPKPRHLCDVGGCAIGHGGSATPLKAAAGELSPPLSAASSASLMSSVATASAATSPSSRRTTVHINVISAYNIVRGNMRGQSNAGHMHRRSSVTSESFHPRRDSFSNELPMSPLPLSRPPSDVAMFSSDFDGQYSAFNNTPRAATFATSSSAGAQIPEYSSLNAAAAAANAGSSLPTERDGQLQLQQPAVPSLHDFQSLMLSRDERGSPSRIRVEIEWITEGVVGGSSAVNSSSEDLNTLASTVGQLANSTSGLSTLHSKCETGLNSPAINLPLAVNSFPFHAASSSTVTTPMGPPPPPTPIAHSSSTEQPSGKSRYTTKTGIASENEVRWKDQSLFYVINDPDISFARFAVYDEDVELASSCVSISSLKEGYRFVELGENDKARQCRPIQLFLHVQVSQLHCLEALAKP</sequence>
<dbReference type="InterPro" id="IPR001711">
    <property type="entry name" value="PLipase_C_Pinositol-sp_Y"/>
</dbReference>
<dbReference type="Proteomes" id="UP001140094">
    <property type="component" value="Unassembled WGS sequence"/>
</dbReference>